<dbReference type="STRING" id="400727.A0A2T7PC95"/>
<dbReference type="SUPFAM" id="SSF53474">
    <property type="entry name" value="alpha/beta-Hydrolases"/>
    <property type="match status" value="1"/>
</dbReference>
<dbReference type="AlphaFoldDB" id="A0A2T7PC95"/>
<proteinExistence type="predicted"/>
<feature type="region of interest" description="Disordered" evidence="1">
    <location>
        <begin position="526"/>
        <end position="570"/>
    </location>
</feature>
<organism evidence="3 4">
    <name type="scientific">Pomacea canaliculata</name>
    <name type="common">Golden apple snail</name>
    <dbReference type="NCBI Taxonomy" id="400727"/>
    <lineage>
        <taxon>Eukaryota</taxon>
        <taxon>Metazoa</taxon>
        <taxon>Spiralia</taxon>
        <taxon>Lophotrochozoa</taxon>
        <taxon>Mollusca</taxon>
        <taxon>Gastropoda</taxon>
        <taxon>Caenogastropoda</taxon>
        <taxon>Architaenioglossa</taxon>
        <taxon>Ampullarioidea</taxon>
        <taxon>Ampullariidae</taxon>
        <taxon>Pomacea</taxon>
    </lineage>
</organism>
<dbReference type="PANTHER" id="PTHR13136:SF16">
    <property type="entry name" value="KAT8 REGULATORY NSL COMPLEX SUBUNIT 3"/>
    <property type="match status" value="1"/>
</dbReference>
<sequence length="704" mass="75730">MSQDSAGGGGGPRHRFSSPSSFLAQYAGSSNTASSSDQEMDIILLDHGYAKPWSAHPDASNARPLRYLFKSKQPRGTADQVPRNVEDIDVEEVTQAPTLHFDVAKARTLMNECERHASFARPDDQQEDWEEKLSKAGWTVQQNRVFTRVMKALQADRLARLTVEGTPNEPIARRLVVDKTAKRLRQALASIAWDQKIVQWLHLLILDTMSVSILTSYLDALQTLKSKIPSLVERMTSGTTPAHPSLSSESLGLLLKRPWDPVGNTLSQQKPKKLPGNPLLLIAPSGPAQGGGGGGSPKDMKFWQSQLSGLGKVVPVTMHTVNGGSGVSVSLCLEHMIGAVRTKVLELKSHFPGRPIVLLGWNIGALVACHVSLVESVSAVVCLGFPLIGIHGLRGDVEDSLLDSKTPTLFVIGQDASDCSVDQMQDLREQMRAETGLVVVGGADEHLRLSHRQKKQEGLTQAMADRCIIFLGSILSLNASLPETVQEIPDVDLRKKRRRKTSRDGGSIALFQTPSATAREHAASTVRISKRGGKMSRQPAGSGLAFSTQGVYAQDHSRGSPRKRQGRGGIAGVPRKRLALSIGMNQLSVQVSSASPSFQTAAAARPAHPAALAAAVSSAPELSGLLQGIRVSRASVDTEQVTSAGKSFVSASLPLTRPGGGRQTDGRCRGERRVVFNLLLFAGNPGGKAGRRLGKRDPERRDHR</sequence>
<feature type="domain" description="KANSL3 helical" evidence="2">
    <location>
        <begin position="121"/>
        <end position="244"/>
    </location>
</feature>
<dbReference type="GO" id="GO:0045944">
    <property type="term" value="P:positive regulation of transcription by RNA polymerase II"/>
    <property type="evidence" value="ECO:0007669"/>
    <property type="project" value="TreeGrafter"/>
</dbReference>
<dbReference type="EMBL" id="PZQS01000005">
    <property type="protein sequence ID" value="PVD31036.1"/>
    <property type="molecule type" value="Genomic_DNA"/>
</dbReference>
<dbReference type="Gene3D" id="3.40.50.1820">
    <property type="entry name" value="alpha/beta hydrolase"/>
    <property type="match status" value="1"/>
</dbReference>
<evidence type="ECO:0000313" key="4">
    <source>
        <dbReference type="Proteomes" id="UP000245119"/>
    </source>
</evidence>
<name>A0A2T7PC95_POMCA</name>
<feature type="compositionally biased region" description="Gly residues" evidence="1">
    <location>
        <begin position="1"/>
        <end position="11"/>
    </location>
</feature>
<dbReference type="InterPro" id="IPR056519">
    <property type="entry name" value="KANSL3_1st"/>
</dbReference>
<dbReference type="Proteomes" id="UP000245119">
    <property type="component" value="Linkage Group LG5"/>
</dbReference>
<protein>
    <recommendedName>
        <fullName evidence="2">KANSL3 helical domain-containing protein</fullName>
    </recommendedName>
</protein>
<dbReference type="InterPro" id="IPR029058">
    <property type="entry name" value="AB_hydrolase_fold"/>
</dbReference>
<feature type="region of interest" description="Disordered" evidence="1">
    <location>
        <begin position="1"/>
        <end position="37"/>
    </location>
</feature>
<gene>
    <name evidence="3" type="ORF">C0Q70_10313</name>
</gene>
<evidence type="ECO:0000256" key="1">
    <source>
        <dbReference type="SAM" id="MobiDB-lite"/>
    </source>
</evidence>
<feature type="compositionally biased region" description="Basic and acidic residues" evidence="1">
    <location>
        <begin position="695"/>
        <end position="704"/>
    </location>
</feature>
<reference evidence="3 4" key="1">
    <citation type="submission" date="2018-04" db="EMBL/GenBank/DDBJ databases">
        <title>The genome of golden apple snail Pomacea canaliculata provides insight into stress tolerance and invasive adaptation.</title>
        <authorList>
            <person name="Liu C."/>
            <person name="Liu B."/>
            <person name="Ren Y."/>
            <person name="Zhang Y."/>
            <person name="Wang H."/>
            <person name="Li S."/>
            <person name="Jiang F."/>
            <person name="Yin L."/>
            <person name="Zhang G."/>
            <person name="Qian W."/>
            <person name="Fan W."/>
        </authorList>
    </citation>
    <scope>NUCLEOTIDE SEQUENCE [LARGE SCALE GENOMIC DNA]</scope>
    <source>
        <strain evidence="3">SZHN2017</strain>
        <tissue evidence="3">Muscle</tissue>
    </source>
</reference>
<evidence type="ECO:0000259" key="2">
    <source>
        <dbReference type="Pfam" id="PF23154"/>
    </source>
</evidence>
<evidence type="ECO:0000313" key="3">
    <source>
        <dbReference type="EMBL" id="PVD31036.1"/>
    </source>
</evidence>
<dbReference type="PANTHER" id="PTHR13136">
    <property type="entry name" value="TESTIS DEVELOPMENT PROTEIN PRTD"/>
    <property type="match status" value="1"/>
</dbReference>
<feature type="compositionally biased region" description="Polar residues" evidence="1">
    <location>
        <begin position="17"/>
        <end position="37"/>
    </location>
</feature>
<accession>A0A2T7PC95</accession>
<dbReference type="GO" id="GO:0044545">
    <property type="term" value="C:NSL complex"/>
    <property type="evidence" value="ECO:0007669"/>
    <property type="project" value="TreeGrafter"/>
</dbReference>
<feature type="region of interest" description="Disordered" evidence="1">
    <location>
        <begin position="683"/>
        <end position="704"/>
    </location>
</feature>
<dbReference type="OrthoDB" id="6415022at2759"/>
<dbReference type="InterPro" id="IPR026555">
    <property type="entry name" value="NSL3/Tex30"/>
</dbReference>
<comment type="caution">
    <text evidence="3">The sequence shown here is derived from an EMBL/GenBank/DDBJ whole genome shotgun (WGS) entry which is preliminary data.</text>
</comment>
<dbReference type="Pfam" id="PF23154">
    <property type="entry name" value="KANSL3_1st"/>
    <property type="match status" value="1"/>
</dbReference>
<keyword evidence="4" id="KW-1185">Reference proteome</keyword>